<evidence type="ECO:0000256" key="1">
    <source>
        <dbReference type="SAM" id="SignalP"/>
    </source>
</evidence>
<dbReference type="Proteomes" id="UP000250347">
    <property type="component" value="Unassembled WGS sequence"/>
</dbReference>
<proteinExistence type="predicted"/>
<dbReference type="EMBL" id="QMEU01000025">
    <property type="protein sequence ID" value="RAU95873.1"/>
    <property type="molecule type" value="Genomic_DNA"/>
</dbReference>
<comment type="caution">
    <text evidence="3">The sequence shown here is derived from an EMBL/GenBank/DDBJ whole genome shotgun (WGS) entry which is preliminary data.</text>
</comment>
<feature type="signal peptide" evidence="1">
    <location>
        <begin position="1"/>
        <end position="30"/>
    </location>
</feature>
<feature type="domain" description="DUF732" evidence="2">
    <location>
        <begin position="34"/>
        <end position="103"/>
    </location>
</feature>
<sequence length="122" mass="12682">MSVTKAGKWPTVCAILLSTAALAVAAPASADDPDDAFIAGLSRGGITMPDNDDAIAKARTVCTSIATNPNASVLAIQLARQTDLSVKQSAYFVGLSIATYCPQYKEDIDPSVTWLLPGPPLM</sequence>
<gene>
    <name evidence="3" type="ORF">DQP58_11435</name>
</gene>
<organism evidence="3 4">
    <name type="scientific">Mycobacterium colombiense</name>
    <dbReference type="NCBI Taxonomy" id="339268"/>
    <lineage>
        <taxon>Bacteria</taxon>
        <taxon>Bacillati</taxon>
        <taxon>Actinomycetota</taxon>
        <taxon>Actinomycetes</taxon>
        <taxon>Mycobacteriales</taxon>
        <taxon>Mycobacteriaceae</taxon>
        <taxon>Mycobacterium</taxon>
        <taxon>Mycobacterium avium complex (MAC)</taxon>
    </lineage>
</organism>
<name>A0A329KKV1_9MYCO</name>
<reference evidence="3 4" key="1">
    <citation type="submission" date="2018-06" db="EMBL/GenBank/DDBJ databases">
        <title>NTM in soil in Japan.</title>
        <authorList>
            <person name="Ohya K."/>
        </authorList>
    </citation>
    <scope>NUCLEOTIDE SEQUENCE [LARGE SCALE GENOMIC DNA]</scope>
    <source>
        <strain evidence="3 4">GF76</strain>
    </source>
</reference>
<dbReference type="InterPro" id="IPR007969">
    <property type="entry name" value="DUF732"/>
</dbReference>
<protein>
    <submittedName>
        <fullName evidence="3">DUF732 domain-containing protein</fullName>
    </submittedName>
</protein>
<dbReference type="RefSeq" id="WP_112708500.1">
    <property type="nucleotide sequence ID" value="NZ_QMEU01000025.1"/>
</dbReference>
<accession>A0A329KKV1</accession>
<evidence type="ECO:0000259" key="2">
    <source>
        <dbReference type="Pfam" id="PF05305"/>
    </source>
</evidence>
<feature type="chain" id="PRO_5016253828" evidence="1">
    <location>
        <begin position="31"/>
        <end position="122"/>
    </location>
</feature>
<evidence type="ECO:0000313" key="4">
    <source>
        <dbReference type="Proteomes" id="UP000250347"/>
    </source>
</evidence>
<evidence type="ECO:0000313" key="3">
    <source>
        <dbReference type="EMBL" id="RAU95873.1"/>
    </source>
</evidence>
<keyword evidence="1" id="KW-0732">Signal</keyword>
<dbReference type="Pfam" id="PF05305">
    <property type="entry name" value="DUF732"/>
    <property type="match status" value="1"/>
</dbReference>
<dbReference type="AlphaFoldDB" id="A0A329KKV1"/>